<sequence length="366" mass="41116">MLTLGLFLAACGGSDDGSEEDTPEEDNTGDTGSEGDSSEGESESASDIEEQEWLFVTEEQDGQVQYEYAEEFANRISEKSGGKITVTPYEFGGLGDEVDQVEQLQNGAVQLAVTSPGFIGNMVKESQIFALHFLFPDSVEQTQEILNTSEALNQDLVKQYQEHGLTPLSFWSEGFMQWTANKPLEQPSDFENFKMRVQTSPLIIESYEAYGANPQSMSWGDLYTGLDQGTVDGQENPIFFIADASFNEVQDYMMLSRHNNYVATTTVNSEWYEGLSEEVQTMVDETVDEMQEWVFEEQKAQNEDFLEQIKTDTDTPTEVVELSEEQREAFRELAVPVRDFYRNEVSTVDGAILDKLIEEIEAATAE</sequence>
<comment type="similarity">
    <text evidence="1">Belongs to the bacterial solute-binding protein 7 family.</text>
</comment>
<protein>
    <submittedName>
        <fullName evidence="5">Tripartite ATP-independent transporter solute receptor, DctP family</fullName>
    </submittedName>
</protein>
<evidence type="ECO:0000256" key="4">
    <source>
        <dbReference type="SAM" id="MobiDB-lite"/>
    </source>
</evidence>
<organism evidence="5 6">
    <name type="scientific">Tenuibacillus multivorans</name>
    <dbReference type="NCBI Taxonomy" id="237069"/>
    <lineage>
        <taxon>Bacteria</taxon>
        <taxon>Bacillati</taxon>
        <taxon>Bacillota</taxon>
        <taxon>Bacilli</taxon>
        <taxon>Bacillales</taxon>
        <taxon>Bacillaceae</taxon>
        <taxon>Tenuibacillus</taxon>
    </lineage>
</organism>
<reference evidence="5 6" key="1">
    <citation type="submission" date="2016-10" db="EMBL/GenBank/DDBJ databases">
        <authorList>
            <person name="de Groot N.N."/>
        </authorList>
    </citation>
    <scope>NUCLEOTIDE SEQUENCE [LARGE SCALE GENOMIC DNA]</scope>
    <source>
        <strain evidence="5 6">CGMCC 1.3442</strain>
    </source>
</reference>
<keyword evidence="2" id="KW-0813">Transport</keyword>
<dbReference type="Proteomes" id="UP000199334">
    <property type="component" value="Unassembled WGS sequence"/>
</dbReference>
<feature type="compositionally biased region" description="Acidic residues" evidence="4">
    <location>
        <begin position="36"/>
        <end position="50"/>
    </location>
</feature>
<dbReference type="NCBIfam" id="TIGR00787">
    <property type="entry name" value="dctP"/>
    <property type="match status" value="1"/>
</dbReference>
<dbReference type="GO" id="GO:0055085">
    <property type="term" value="P:transmembrane transport"/>
    <property type="evidence" value="ECO:0007669"/>
    <property type="project" value="InterPro"/>
</dbReference>
<dbReference type="NCBIfam" id="NF037995">
    <property type="entry name" value="TRAP_S1"/>
    <property type="match status" value="1"/>
</dbReference>
<dbReference type="InterPro" id="IPR004682">
    <property type="entry name" value="TRAP_DctP"/>
</dbReference>
<evidence type="ECO:0000313" key="5">
    <source>
        <dbReference type="EMBL" id="SDM88842.1"/>
    </source>
</evidence>
<dbReference type="STRING" id="237069.SAMN05216498_0918"/>
<dbReference type="PANTHER" id="PTHR33376">
    <property type="match status" value="1"/>
</dbReference>
<gene>
    <name evidence="5" type="ORF">SAMN05216498_0918</name>
</gene>
<dbReference type="EMBL" id="FNIG01000001">
    <property type="protein sequence ID" value="SDM88842.1"/>
    <property type="molecule type" value="Genomic_DNA"/>
</dbReference>
<evidence type="ECO:0000256" key="3">
    <source>
        <dbReference type="ARBA" id="ARBA00022729"/>
    </source>
</evidence>
<evidence type="ECO:0000313" key="6">
    <source>
        <dbReference type="Proteomes" id="UP000199334"/>
    </source>
</evidence>
<evidence type="ECO:0000256" key="2">
    <source>
        <dbReference type="ARBA" id="ARBA00022448"/>
    </source>
</evidence>
<keyword evidence="3" id="KW-0732">Signal</keyword>
<dbReference type="OrthoDB" id="9776801at2"/>
<evidence type="ECO:0000256" key="1">
    <source>
        <dbReference type="ARBA" id="ARBA00009023"/>
    </source>
</evidence>
<accession>A0A1G9WWG9</accession>
<feature type="region of interest" description="Disordered" evidence="4">
    <location>
        <begin position="9"/>
        <end position="50"/>
    </location>
</feature>
<dbReference type="InterPro" id="IPR018389">
    <property type="entry name" value="DctP_fam"/>
</dbReference>
<proteinExistence type="inferred from homology"/>
<keyword evidence="5" id="KW-0675">Receptor</keyword>
<dbReference type="AlphaFoldDB" id="A0A1G9WWG9"/>
<dbReference type="PANTHER" id="PTHR33376:SF7">
    <property type="entry name" value="C4-DICARBOXYLATE-BINDING PROTEIN DCTB"/>
    <property type="match status" value="1"/>
</dbReference>
<feature type="compositionally biased region" description="Acidic residues" evidence="4">
    <location>
        <begin position="16"/>
        <end position="28"/>
    </location>
</feature>
<dbReference type="Gene3D" id="3.40.190.170">
    <property type="entry name" value="Bacterial extracellular solute-binding protein, family 7"/>
    <property type="match status" value="1"/>
</dbReference>
<dbReference type="GO" id="GO:0030288">
    <property type="term" value="C:outer membrane-bounded periplasmic space"/>
    <property type="evidence" value="ECO:0007669"/>
    <property type="project" value="InterPro"/>
</dbReference>
<keyword evidence="6" id="KW-1185">Reference proteome</keyword>
<dbReference type="InterPro" id="IPR038404">
    <property type="entry name" value="TRAP_DctP_sf"/>
</dbReference>
<dbReference type="Pfam" id="PF03480">
    <property type="entry name" value="DctP"/>
    <property type="match status" value="1"/>
</dbReference>
<name>A0A1G9WWG9_9BACI</name>